<dbReference type="EnsemblMetazoa" id="ASIC011288-RA">
    <property type="protein sequence ID" value="ASIC011288-PA"/>
    <property type="gene ID" value="ASIC011288"/>
</dbReference>
<reference evidence="3 5" key="1">
    <citation type="journal article" date="2014" name="BMC Genomics">
        <title>Genome sequence of Anopheles sinensis provides insight into genetics basis of mosquito competence for malaria parasites.</title>
        <authorList>
            <person name="Zhou D."/>
            <person name="Zhang D."/>
            <person name="Ding G."/>
            <person name="Shi L."/>
            <person name="Hou Q."/>
            <person name="Ye Y."/>
            <person name="Xu Y."/>
            <person name="Zhou H."/>
            <person name="Xiong C."/>
            <person name="Li S."/>
            <person name="Yu J."/>
            <person name="Hong S."/>
            <person name="Yu X."/>
            <person name="Zou P."/>
            <person name="Chen C."/>
            <person name="Chang X."/>
            <person name="Wang W."/>
            <person name="Lv Y."/>
            <person name="Sun Y."/>
            <person name="Ma L."/>
            <person name="Shen B."/>
            <person name="Zhu C."/>
        </authorList>
    </citation>
    <scope>NUCLEOTIDE SEQUENCE [LARGE SCALE GENOMIC DNA]</scope>
</reference>
<dbReference type="Proteomes" id="UP000030765">
    <property type="component" value="Unassembled WGS sequence"/>
</dbReference>
<feature type="region of interest" description="Disordered" evidence="1">
    <location>
        <begin position="21"/>
        <end position="53"/>
    </location>
</feature>
<keyword evidence="5" id="KW-1185">Reference proteome</keyword>
<proteinExistence type="predicted"/>
<name>A0A084VZU0_ANOSI</name>
<evidence type="ECO:0000256" key="1">
    <source>
        <dbReference type="SAM" id="MobiDB-lite"/>
    </source>
</evidence>
<feature type="compositionally biased region" description="Acidic residues" evidence="1">
    <location>
        <begin position="32"/>
        <end position="41"/>
    </location>
</feature>
<gene>
    <name evidence="3" type="ORF">ZHAS_00011288</name>
</gene>
<evidence type="ECO:0000256" key="2">
    <source>
        <dbReference type="SAM" id="SignalP"/>
    </source>
</evidence>
<evidence type="ECO:0000313" key="4">
    <source>
        <dbReference type="EnsemblMetazoa" id="ASIC011288-PA"/>
    </source>
</evidence>
<dbReference type="VEuPathDB" id="VectorBase:ASIC011288"/>
<accession>A0A084VZU0</accession>
<evidence type="ECO:0000313" key="5">
    <source>
        <dbReference type="Proteomes" id="UP000030765"/>
    </source>
</evidence>
<evidence type="ECO:0000313" key="3">
    <source>
        <dbReference type="EMBL" id="KFB43484.1"/>
    </source>
</evidence>
<evidence type="ECO:0008006" key="6">
    <source>
        <dbReference type="Google" id="ProtNLM"/>
    </source>
</evidence>
<dbReference type="AlphaFoldDB" id="A0A084VZU0"/>
<keyword evidence="2" id="KW-0732">Signal</keyword>
<feature type="chain" id="PRO_5001784087" description="Secreted protein" evidence="2">
    <location>
        <begin position="21"/>
        <end position="65"/>
    </location>
</feature>
<protein>
    <recommendedName>
        <fullName evidence="6">Secreted protein</fullName>
    </recommendedName>
</protein>
<organism evidence="3">
    <name type="scientific">Anopheles sinensis</name>
    <name type="common">Mosquito</name>
    <dbReference type="NCBI Taxonomy" id="74873"/>
    <lineage>
        <taxon>Eukaryota</taxon>
        <taxon>Metazoa</taxon>
        <taxon>Ecdysozoa</taxon>
        <taxon>Arthropoda</taxon>
        <taxon>Hexapoda</taxon>
        <taxon>Insecta</taxon>
        <taxon>Pterygota</taxon>
        <taxon>Neoptera</taxon>
        <taxon>Endopterygota</taxon>
        <taxon>Diptera</taxon>
        <taxon>Nematocera</taxon>
        <taxon>Culicoidea</taxon>
        <taxon>Culicidae</taxon>
        <taxon>Anophelinae</taxon>
        <taxon>Anopheles</taxon>
    </lineage>
</organism>
<dbReference type="EMBL" id="KE525256">
    <property type="protein sequence ID" value="KFB43484.1"/>
    <property type="molecule type" value="Genomic_DNA"/>
</dbReference>
<sequence>MRCLAHGLVLLYLCVSDVRSRTGKTDRAMGFDGDDNDDDDGSASSGCREDDDDEILGNVFTGALG</sequence>
<reference evidence="4" key="2">
    <citation type="submission" date="2020-05" db="UniProtKB">
        <authorList>
            <consortium name="EnsemblMetazoa"/>
        </authorList>
    </citation>
    <scope>IDENTIFICATION</scope>
</reference>
<feature type="signal peptide" evidence="2">
    <location>
        <begin position="1"/>
        <end position="20"/>
    </location>
</feature>
<dbReference type="EMBL" id="ATLV01018960">
    <property type="status" value="NOT_ANNOTATED_CDS"/>
    <property type="molecule type" value="Genomic_DNA"/>
</dbReference>